<dbReference type="PANTHER" id="PTHR37306">
    <property type="entry name" value="COLICIN V PRODUCTION PROTEIN"/>
    <property type="match status" value="1"/>
</dbReference>
<gene>
    <name evidence="6" type="ORF">H9734_10040</name>
</gene>
<dbReference type="GO" id="GO:0009403">
    <property type="term" value="P:toxin biosynthetic process"/>
    <property type="evidence" value="ECO:0007669"/>
    <property type="project" value="InterPro"/>
</dbReference>
<dbReference type="GO" id="GO:0016020">
    <property type="term" value="C:membrane"/>
    <property type="evidence" value="ECO:0007669"/>
    <property type="project" value="UniProtKB-SubCell"/>
</dbReference>
<protein>
    <submittedName>
        <fullName evidence="6">CvpA family protein</fullName>
    </submittedName>
</protein>
<evidence type="ECO:0000313" key="6">
    <source>
        <dbReference type="EMBL" id="HIX77918.1"/>
    </source>
</evidence>
<dbReference type="InterPro" id="IPR003825">
    <property type="entry name" value="Colicin-V_CvpA"/>
</dbReference>
<evidence type="ECO:0000313" key="7">
    <source>
        <dbReference type="Proteomes" id="UP000886890"/>
    </source>
</evidence>
<accession>A0A9D1XE72</accession>
<evidence type="ECO:0000256" key="3">
    <source>
        <dbReference type="ARBA" id="ARBA00022989"/>
    </source>
</evidence>
<evidence type="ECO:0000256" key="4">
    <source>
        <dbReference type="ARBA" id="ARBA00023136"/>
    </source>
</evidence>
<feature type="transmembrane region" description="Helical" evidence="5">
    <location>
        <begin position="179"/>
        <end position="203"/>
    </location>
</feature>
<keyword evidence="4 5" id="KW-0472">Membrane</keyword>
<proteinExistence type="predicted"/>
<feature type="transmembrane region" description="Helical" evidence="5">
    <location>
        <begin position="29"/>
        <end position="48"/>
    </location>
</feature>
<keyword evidence="2 5" id="KW-0812">Transmembrane</keyword>
<sequence length="235" mass="26280">MNWLLIVILMVLLLSAVIGFHRGLVRTALSMVFLILVVILSGWISPYISDALEKYTPIEETIQSACTDMLEETFNSQVQTETGDSVQVQENVLSALGLPSDLLDGMALDENIQNVQQQQTELLAESVADDLTGLAMDGIVFVVSFLLAWIIVRILMRVLDAFAELPVIGFFNRIGGGLVGILRGLLWVWIFFIVLTIFVGTGWGRICMQAVREDAFLQFLYDNNLILKLVLYFFL</sequence>
<reference evidence="6" key="2">
    <citation type="submission" date="2021-04" db="EMBL/GenBank/DDBJ databases">
        <authorList>
            <person name="Gilroy R."/>
        </authorList>
    </citation>
    <scope>NUCLEOTIDE SEQUENCE</scope>
    <source>
        <strain evidence="6">CHK183-1962</strain>
    </source>
</reference>
<comment type="caution">
    <text evidence="6">The sequence shown here is derived from an EMBL/GenBank/DDBJ whole genome shotgun (WGS) entry which is preliminary data.</text>
</comment>
<dbReference type="EMBL" id="DXEK01000165">
    <property type="protein sequence ID" value="HIX77918.1"/>
    <property type="molecule type" value="Genomic_DNA"/>
</dbReference>
<dbReference type="Proteomes" id="UP000886890">
    <property type="component" value="Unassembled WGS sequence"/>
</dbReference>
<name>A0A9D1XE72_9FIRM</name>
<evidence type="ECO:0000256" key="5">
    <source>
        <dbReference type="SAM" id="Phobius"/>
    </source>
</evidence>
<evidence type="ECO:0000256" key="1">
    <source>
        <dbReference type="ARBA" id="ARBA00004141"/>
    </source>
</evidence>
<dbReference type="AlphaFoldDB" id="A0A9D1XE72"/>
<reference evidence="6" key="1">
    <citation type="journal article" date="2021" name="PeerJ">
        <title>Extensive microbial diversity within the chicken gut microbiome revealed by metagenomics and culture.</title>
        <authorList>
            <person name="Gilroy R."/>
            <person name="Ravi A."/>
            <person name="Getino M."/>
            <person name="Pursley I."/>
            <person name="Horton D.L."/>
            <person name="Alikhan N.F."/>
            <person name="Baker D."/>
            <person name="Gharbi K."/>
            <person name="Hall N."/>
            <person name="Watson M."/>
            <person name="Adriaenssens E.M."/>
            <person name="Foster-Nyarko E."/>
            <person name="Jarju S."/>
            <person name="Secka A."/>
            <person name="Antonio M."/>
            <person name="Oren A."/>
            <person name="Chaudhuri R.R."/>
            <person name="La Ragione R."/>
            <person name="Hildebrand F."/>
            <person name="Pallen M.J."/>
        </authorList>
    </citation>
    <scope>NUCLEOTIDE SEQUENCE</scope>
    <source>
        <strain evidence="6">CHK183-1962</strain>
    </source>
</reference>
<keyword evidence="3 5" id="KW-1133">Transmembrane helix</keyword>
<feature type="transmembrane region" description="Helical" evidence="5">
    <location>
        <begin position="139"/>
        <end position="159"/>
    </location>
</feature>
<dbReference type="PANTHER" id="PTHR37306:SF1">
    <property type="entry name" value="COLICIN V PRODUCTION PROTEIN"/>
    <property type="match status" value="1"/>
</dbReference>
<organism evidence="6 7">
    <name type="scientific">Candidatus Fusicatenibacter merdavium</name>
    <dbReference type="NCBI Taxonomy" id="2838600"/>
    <lineage>
        <taxon>Bacteria</taxon>
        <taxon>Bacillati</taxon>
        <taxon>Bacillota</taxon>
        <taxon>Clostridia</taxon>
        <taxon>Lachnospirales</taxon>
        <taxon>Lachnospiraceae</taxon>
        <taxon>Fusicatenibacter</taxon>
    </lineage>
</organism>
<comment type="subcellular location">
    <subcellularLocation>
        <location evidence="1">Membrane</location>
        <topology evidence="1">Multi-pass membrane protein</topology>
    </subcellularLocation>
</comment>
<evidence type="ECO:0000256" key="2">
    <source>
        <dbReference type="ARBA" id="ARBA00022692"/>
    </source>
</evidence>
<dbReference type="Pfam" id="PF02674">
    <property type="entry name" value="Colicin_V"/>
    <property type="match status" value="2"/>
</dbReference>